<dbReference type="SUPFAM" id="SSF52799">
    <property type="entry name" value="(Phosphotyrosine protein) phosphatases II"/>
    <property type="match status" value="1"/>
</dbReference>
<dbReference type="Proteomes" id="UP000694864">
    <property type="component" value="Chromosome 13"/>
</dbReference>
<evidence type="ECO:0000256" key="5">
    <source>
        <dbReference type="ARBA" id="ARBA00022741"/>
    </source>
</evidence>
<dbReference type="InterPro" id="IPR016130">
    <property type="entry name" value="Tyr_Pase_AS"/>
</dbReference>
<dbReference type="CDD" id="cd14502">
    <property type="entry name" value="RNA_5'-triphosphatase"/>
    <property type="match status" value="1"/>
</dbReference>
<reference evidence="12" key="2">
    <citation type="submission" date="2025-08" db="UniProtKB">
        <authorList>
            <consortium name="RefSeq"/>
        </authorList>
    </citation>
    <scope>IDENTIFICATION</scope>
    <source>
        <tissue evidence="12">Leaf</tissue>
    </source>
</reference>
<organism evidence="11 12">
    <name type="scientific">Camelina sativa</name>
    <name type="common">False flax</name>
    <name type="synonym">Myagrum sativum</name>
    <dbReference type="NCBI Taxonomy" id="90675"/>
    <lineage>
        <taxon>Eukaryota</taxon>
        <taxon>Viridiplantae</taxon>
        <taxon>Streptophyta</taxon>
        <taxon>Embryophyta</taxon>
        <taxon>Tracheophyta</taxon>
        <taxon>Spermatophyta</taxon>
        <taxon>Magnoliopsida</taxon>
        <taxon>eudicotyledons</taxon>
        <taxon>Gunneridae</taxon>
        <taxon>Pentapetalae</taxon>
        <taxon>rosids</taxon>
        <taxon>malvids</taxon>
        <taxon>Brassicales</taxon>
        <taxon>Brassicaceae</taxon>
        <taxon>Camelineae</taxon>
        <taxon>Camelina</taxon>
    </lineage>
</organism>
<dbReference type="InterPro" id="IPR020422">
    <property type="entry name" value="TYR_PHOSPHATASE_DUAL_dom"/>
</dbReference>
<dbReference type="PROSITE" id="PS50056">
    <property type="entry name" value="TYR_PHOSPHATASE_2"/>
    <property type="match status" value="1"/>
</dbReference>
<dbReference type="InterPro" id="IPR013846">
    <property type="entry name" value="mRNA_cap_enzyme_C"/>
</dbReference>
<evidence type="ECO:0000256" key="1">
    <source>
        <dbReference type="ARBA" id="ARBA00012475"/>
    </source>
</evidence>
<dbReference type="InterPro" id="IPR029021">
    <property type="entry name" value="Prot-tyrosine_phosphatase-like"/>
</dbReference>
<dbReference type="InterPro" id="IPR001339">
    <property type="entry name" value="mRNA_cap_enzyme_adenylation"/>
</dbReference>
<dbReference type="Gene3D" id="3.30.470.30">
    <property type="entry name" value="DNA ligase/mRNA capping enzyme"/>
    <property type="match status" value="1"/>
</dbReference>
<dbReference type="RefSeq" id="XP_010456351.1">
    <property type="nucleotide sequence ID" value="XM_010458049.1"/>
</dbReference>
<evidence type="ECO:0000256" key="2">
    <source>
        <dbReference type="ARBA" id="ARBA00022664"/>
    </source>
</evidence>
<dbReference type="SUPFAM" id="SSF50249">
    <property type="entry name" value="Nucleic acid-binding proteins"/>
    <property type="match status" value="1"/>
</dbReference>
<dbReference type="Gene3D" id="2.40.50.140">
    <property type="entry name" value="Nucleic acid-binding proteins"/>
    <property type="match status" value="1"/>
</dbReference>
<dbReference type="InterPro" id="IPR012340">
    <property type="entry name" value="NA-bd_OB-fold"/>
</dbReference>
<dbReference type="Pfam" id="PF01331">
    <property type="entry name" value="mRNA_cap_enzyme"/>
    <property type="match status" value="1"/>
</dbReference>
<keyword evidence="6" id="KW-0378">Hydrolase</keyword>
<keyword evidence="5" id="KW-0547">Nucleotide-binding</keyword>
<evidence type="ECO:0000256" key="8">
    <source>
        <dbReference type="ARBA" id="ARBA00023042"/>
    </source>
</evidence>
<dbReference type="PANTHER" id="PTHR10367:SF15">
    <property type="entry name" value="MRNA GUANYLYLTRANSFERASE"/>
    <property type="match status" value="1"/>
</dbReference>
<dbReference type="Pfam" id="PF03919">
    <property type="entry name" value="mRNA_cap_C"/>
    <property type="match status" value="1"/>
</dbReference>
<keyword evidence="2" id="KW-0507">mRNA processing</keyword>
<dbReference type="InterPro" id="IPR051029">
    <property type="entry name" value="mRNA_Capping_Enz/RNA_Phosphat"/>
</dbReference>
<accession>A0ABM0VHU2</accession>
<keyword evidence="3" id="KW-0808">Transferase</keyword>
<sequence>MIAAERRSFDCKRRVEYGTELWDDNRKRARVYNNNNPQPVLGDQTRITIPQGWEDCPRFGQNIGCIIPSKVPLSESYNKALSPDNIYTFKQWLANNNTRKLGLVIDLTNTTRYYHPTLELSQEGIEHVKIPCSGRDAVPDTSSVNTFVSQVYQFEKHNRSNKYVLVHCTHGHNRTGFMIVHYLMRSRPMMTVTWALKTFSDDRPPGIYKPDYIDALYTFYQEVKPRSYICPPTPEWKRLDLHDAENVKKMSNDDILGDDIPSDQEVEYQKFCYEMLNIKSTSEGTMYFPGSHPVSLGREQLRLLRHRYYYATWKADGTRYMMLLTKEGCYLINRAFRFRKVHMRFPRSDYHEVHHKTLLDGEMVVDTLPDGRQVRRYLVYDLVAINGESVVNRPFSERWNIIERDVIKPRNDERKLTNHGYRYELEPFGVRIKVFCLLSALDKVFKELIPSLSHEADGIIFQGWNDPYKYGANGYLLKWKYPEKNSVDFLVEMTKDGHRRMFLHDLGRKKLMEGYSVEFRGDCWKNPASYCGKIVECSWDKEKKVWLGMRIRVDKDTPNDTRAAFGVIESINDNITEEVLLDEIREIIRLPMYVAGIHRGTQAAKRGKHANRKAL</sequence>
<evidence type="ECO:0000259" key="10">
    <source>
        <dbReference type="PROSITE" id="PS50056"/>
    </source>
</evidence>
<evidence type="ECO:0000256" key="4">
    <source>
        <dbReference type="ARBA" id="ARBA00022695"/>
    </source>
</evidence>
<dbReference type="InterPro" id="IPR000387">
    <property type="entry name" value="Tyr_Pase_dom"/>
</dbReference>
<evidence type="ECO:0000313" key="11">
    <source>
        <dbReference type="Proteomes" id="UP000694864"/>
    </source>
</evidence>
<dbReference type="PROSITE" id="PS00383">
    <property type="entry name" value="TYR_PHOSPHATASE_1"/>
    <property type="match status" value="1"/>
</dbReference>
<protein>
    <recommendedName>
        <fullName evidence="1">mRNA guanylyltransferase</fullName>
        <ecNumber evidence="1">2.7.7.50</ecNumber>
    </recommendedName>
</protein>
<keyword evidence="8" id="KW-0506">mRNA capping</keyword>
<dbReference type="Pfam" id="PF00782">
    <property type="entry name" value="DSPc"/>
    <property type="match status" value="1"/>
</dbReference>
<evidence type="ECO:0000313" key="12">
    <source>
        <dbReference type="RefSeq" id="XP_010456351.1"/>
    </source>
</evidence>
<keyword evidence="4" id="KW-0548">Nucleotidyltransferase</keyword>
<dbReference type="SUPFAM" id="SSF56091">
    <property type="entry name" value="DNA ligase/mRNA capping enzyme, catalytic domain"/>
    <property type="match status" value="1"/>
</dbReference>
<dbReference type="PIRSF" id="PIRSF036958">
    <property type="entry name" value="mRNA_capping_HCE"/>
    <property type="match status" value="1"/>
</dbReference>
<keyword evidence="9" id="KW-0342">GTP-binding</keyword>
<dbReference type="EC" id="2.7.7.50" evidence="1"/>
<dbReference type="InterPro" id="IPR000340">
    <property type="entry name" value="Dual-sp_phosphatase_cat-dom"/>
</dbReference>
<keyword evidence="11" id="KW-1185">Reference proteome</keyword>
<evidence type="ECO:0000256" key="6">
    <source>
        <dbReference type="ARBA" id="ARBA00022801"/>
    </source>
</evidence>
<reference evidence="11" key="1">
    <citation type="journal article" date="2014" name="Nat. Commun.">
        <title>The emerging biofuel crop Camelina sativa retains a highly undifferentiated hexaploid genome structure.</title>
        <authorList>
            <person name="Kagale S."/>
            <person name="Koh C."/>
            <person name="Nixon J."/>
            <person name="Bollina V."/>
            <person name="Clarke W.E."/>
            <person name="Tuteja R."/>
            <person name="Spillane C."/>
            <person name="Robinson S.J."/>
            <person name="Links M.G."/>
            <person name="Clarke C."/>
            <person name="Higgins E.E."/>
            <person name="Huebert T."/>
            <person name="Sharpe A.G."/>
            <person name="Parkin I.A."/>
        </authorList>
    </citation>
    <scope>NUCLEOTIDE SEQUENCE [LARGE SCALE GENOMIC DNA]</scope>
    <source>
        <strain evidence="11">cv. DH55</strain>
    </source>
</reference>
<name>A0ABM0VHU2_CAMSA</name>
<dbReference type="CDD" id="cd07895">
    <property type="entry name" value="Adenylation_mRNA_capping"/>
    <property type="match status" value="1"/>
</dbReference>
<proteinExistence type="predicted"/>
<dbReference type="Gene3D" id="3.90.190.10">
    <property type="entry name" value="Protein tyrosine phosphatase superfamily"/>
    <property type="match status" value="1"/>
</dbReference>
<evidence type="ECO:0000256" key="3">
    <source>
        <dbReference type="ARBA" id="ARBA00022679"/>
    </source>
</evidence>
<feature type="domain" description="Tyrosine specific protein phosphatases" evidence="10">
    <location>
        <begin position="145"/>
        <end position="214"/>
    </location>
</feature>
<dbReference type="GeneID" id="104737788"/>
<keyword evidence="7" id="KW-0904">Protein phosphatase</keyword>
<dbReference type="InterPro" id="IPR017074">
    <property type="entry name" value="mRNA_cap_enz_bifunc"/>
</dbReference>
<evidence type="ECO:0000256" key="7">
    <source>
        <dbReference type="ARBA" id="ARBA00022912"/>
    </source>
</evidence>
<dbReference type="SMART" id="SM00195">
    <property type="entry name" value="DSPc"/>
    <property type="match status" value="1"/>
</dbReference>
<dbReference type="PANTHER" id="PTHR10367">
    <property type="entry name" value="MRNA-CAPPING ENZYME"/>
    <property type="match status" value="1"/>
</dbReference>
<evidence type="ECO:0000256" key="9">
    <source>
        <dbReference type="ARBA" id="ARBA00023134"/>
    </source>
</evidence>
<gene>
    <name evidence="12" type="primary">LOC104737788</name>
</gene>